<name>A0ABP9EFW8_9GAMM</name>
<evidence type="ECO:0000256" key="1">
    <source>
        <dbReference type="ARBA" id="ARBA00023125"/>
    </source>
</evidence>
<protein>
    <submittedName>
        <fullName evidence="3">LuxR C-terminal-related transcriptional regulator</fullName>
    </submittedName>
</protein>
<dbReference type="InterPro" id="IPR036388">
    <property type="entry name" value="WH-like_DNA-bd_sf"/>
</dbReference>
<dbReference type="EMBL" id="BAABJZ010000009">
    <property type="protein sequence ID" value="GAA4877183.1"/>
    <property type="molecule type" value="Genomic_DNA"/>
</dbReference>
<feature type="domain" description="HTH luxR-type" evidence="2">
    <location>
        <begin position="147"/>
        <end position="212"/>
    </location>
</feature>
<dbReference type="CDD" id="cd06170">
    <property type="entry name" value="LuxR_C_like"/>
    <property type="match status" value="1"/>
</dbReference>
<organism evidence="3 4">
    <name type="scientific">Ferrimonas pelagia</name>
    <dbReference type="NCBI Taxonomy" id="1177826"/>
    <lineage>
        <taxon>Bacteria</taxon>
        <taxon>Pseudomonadati</taxon>
        <taxon>Pseudomonadota</taxon>
        <taxon>Gammaproteobacteria</taxon>
        <taxon>Alteromonadales</taxon>
        <taxon>Ferrimonadaceae</taxon>
        <taxon>Ferrimonas</taxon>
    </lineage>
</organism>
<dbReference type="InterPro" id="IPR016032">
    <property type="entry name" value="Sig_transdc_resp-reg_C-effctor"/>
</dbReference>
<dbReference type="InterPro" id="IPR039420">
    <property type="entry name" value="WalR-like"/>
</dbReference>
<dbReference type="PANTHER" id="PTHR43214:SF38">
    <property type="entry name" value="NITRATE_NITRITE RESPONSE REGULATOR PROTEIN NARL"/>
    <property type="match status" value="1"/>
</dbReference>
<gene>
    <name evidence="3" type="ORF">GCM10023333_08070</name>
</gene>
<keyword evidence="1" id="KW-0238">DNA-binding</keyword>
<dbReference type="InterPro" id="IPR000792">
    <property type="entry name" value="Tscrpt_reg_LuxR_C"/>
</dbReference>
<reference evidence="4" key="1">
    <citation type="journal article" date="2019" name="Int. J. Syst. Evol. Microbiol.">
        <title>The Global Catalogue of Microorganisms (GCM) 10K type strain sequencing project: providing services to taxonomists for standard genome sequencing and annotation.</title>
        <authorList>
            <consortium name="The Broad Institute Genomics Platform"/>
            <consortium name="The Broad Institute Genome Sequencing Center for Infectious Disease"/>
            <person name="Wu L."/>
            <person name="Ma J."/>
        </authorList>
    </citation>
    <scope>NUCLEOTIDE SEQUENCE [LARGE SCALE GENOMIC DNA]</scope>
    <source>
        <strain evidence="4">JCM 18401</strain>
    </source>
</reference>
<evidence type="ECO:0000259" key="2">
    <source>
        <dbReference type="PROSITE" id="PS50043"/>
    </source>
</evidence>
<dbReference type="Proteomes" id="UP001499988">
    <property type="component" value="Unassembled WGS sequence"/>
</dbReference>
<proteinExistence type="predicted"/>
<comment type="caution">
    <text evidence="3">The sequence shown here is derived from an EMBL/GenBank/DDBJ whole genome shotgun (WGS) entry which is preliminary data.</text>
</comment>
<dbReference type="Gene3D" id="3.40.50.2300">
    <property type="match status" value="1"/>
</dbReference>
<dbReference type="SMART" id="SM00421">
    <property type="entry name" value="HTH_LUXR"/>
    <property type="match status" value="1"/>
</dbReference>
<dbReference type="PANTHER" id="PTHR43214">
    <property type="entry name" value="TWO-COMPONENT RESPONSE REGULATOR"/>
    <property type="match status" value="1"/>
</dbReference>
<keyword evidence="4" id="KW-1185">Reference proteome</keyword>
<dbReference type="RefSeq" id="WP_345333675.1">
    <property type="nucleotide sequence ID" value="NZ_BAABJZ010000009.1"/>
</dbReference>
<dbReference type="Pfam" id="PF00196">
    <property type="entry name" value="GerE"/>
    <property type="match status" value="1"/>
</dbReference>
<evidence type="ECO:0000313" key="3">
    <source>
        <dbReference type="EMBL" id="GAA4877183.1"/>
    </source>
</evidence>
<dbReference type="PROSITE" id="PS50043">
    <property type="entry name" value="HTH_LUXR_2"/>
    <property type="match status" value="1"/>
</dbReference>
<sequence>MGNPFQTLCFVRNDDTPSPLQLLCTPMGYQMKLYRRFCDVESVLLNDPKVLILVSVSNENLTSRGIPVWLERKLPMRNLILIDVSEKVTDPVYALKLGIRGLIFNNARVDNMLVAVRAILMGELWYSRSTLEQTIEQLLFQQHRVETDASTERLTSREQSVARLVAEGARNKEIAARLFISEYTVKAHLASIFRKTETRNRVEMIGKLGMTA</sequence>
<evidence type="ECO:0000313" key="4">
    <source>
        <dbReference type="Proteomes" id="UP001499988"/>
    </source>
</evidence>
<dbReference type="PRINTS" id="PR00038">
    <property type="entry name" value="HTHLUXR"/>
</dbReference>
<accession>A0ABP9EFW8</accession>
<dbReference type="Gene3D" id="1.10.10.10">
    <property type="entry name" value="Winged helix-like DNA-binding domain superfamily/Winged helix DNA-binding domain"/>
    <property type="match status" value="1"/>
</dbReference>
<dbReference type="SUPFAM" id="SSF46894">
    <property type="entry name" value="C-terminal effector domain of the bipartite response regulators"/>
    <property type="match status" value="1"/>
</dbReference>
<dbReference type="PROSITE" id="PS00622">
    <property type="entry name" value="HTH_LUXR_1"/>
    <property type="match status" value="1"/>
</dbReference>